<dbReference type="Proteomes" id="UP000663419">
    <property type="component" value="Chromosome 3"/>
</dbReference>
<dbReference type="VEuPathDB" id="FungiDB:I7I53_01518"/>
<accession>A0A8A1LJD5</accession>
<feature type="domain" description="PiggyBac transposable element-derived protein" evidence="2">
    <location>
        <begin position="105"/>
        <end position="300"/>
    </location>
</feature>
<sequence length="418" mass="47444">MPQKSIKQGYKVFGLGEQGYLWTFSMSHDNLRISTMFRTPGLTKTGSLVVELIEQLPVFLQSTEQQSTEQQSTEQQSTEQQSINQQSTEQQSTEQQSTEQQSTEQQSTEQQSTEQQSTEQHMELNNSKEVAGYSIYMDNYFTSVALFHYLQKQGIEACGTTRSANLPPLLQELKNSGLSAHIPYNTLCIIPQNEVLCLGWKDNNIVLLLSTIHLPDSFVECVRKRPGLTSTNGSQIQRIFGDNWQKAVEIPTIIDDYNHNMNGIDLANQYRASYETHMPTNHTWLAILYWIIDHAIINAYILHRLATTGTTTGTTGTTTGTTGTTISHVEFHRQLYLQLLEFSNSLPTTRSNLNLNHQRISLPSPQTCTWCQYKRKREEGNKGRTPRSRYGCAACSNIALCLKRGCWKEFHSNNINKS</sequence>
<evidence type="ECO:0000256" key="1">
    <source>
        <dbReference type="SAM" id="MobiDB-lite"/>
    </source>
</evidence>
<organism evidence="3 4">
    <name type="scientific">Ajellomyces capsulatus (strain H88)</name>
    <name type="common">Darling's disease fungus</name>
    <name type="synonym">Histoplasma capsulatum</name>
    <dbReference type="NCBI Taxonomy" id="544711"/>
    <lineage>
        <taxon>Eukaryota</taxon>
        <taxon>Fungi</taxon>
        <taxon>Dikarya</taxon>
        <taxon>Ascomycota</taxon>
        <taxon>Pezizomycotina</taxon>
        <taxon>Eurotiomycetes</taxon>
        <taxon>Eurotiomycetidae</taxon>
        <taxon>Onygenales</taxon>
        <taxon>Ajellomycetaceae</taxon>
        <taxon>Histoplasma</taxon>
    </lineage>
</organism>
<protein>
    <recommendedName>
        <fullName evidence="2">PiggyBac transposable element-derived protein domain-containing protein</fullName>
    </recommendedName>
</protein>
<proteinExistence type="predicted"/>
<gene>
    <name evidence="3" type="ORF">I7I53_01518</name>
</gene>
<feature type="compositionally biased region" description="Low complexity" evidence="1">
    <location>
        <begin position="64"/>
        <end position="119"/>
    </location>
</feature>
<dbReference type="Pfam" id="PF13843">
    <property type="entry name" value="DDE_Tnp_1_7"/>
    <property type="match status" value="1"/>
</dbReference>
<evidence type="ECO:0000313" key="4">
    <source>
        <dbReference type="Proteomes" id="UP000663419"/>
    </source>
</evidence>
<evidence type="ECO:0000259" key="2">
    <source>
        <dbReference type="Pfam" id="PF13843"/>
    </source>
</evidence>
<name>A0A8A1LJD5_AJEC8</name>
<feature type="region of interest" description="Disordered" evidence="1">
    <location>
        <begin position="64"/>
        <end position="122"/>
    </location>
</feature>
<dbReference type="PANTHER" id="PTHR46599:SF3">
    <property type="entry name" value="PIGGYBAC TRANSPOSABLE ELEMENT-DERIVED PROTEIN 4"/>
    <property type="match status" value="1"/>
</dbReference>
<evidence type="ECO:0000313" key="3">
    <source>
        <dbReference type="EMBL" id="QSS54066.1"/>
    </source>
</evidence>
<reference evidence="3" key="1">
    <citation type="submission" date="2021-01" db="EMBL/GenBank/DDBJ databases">
        <title>Chromosome-level genome assembly of a human fungal pathogen reveals clustering of transcriptionally co-regulated genes.</title>
        <authorList>
            <person name="Voorhies M."/>
            <person name="Cohen S."/>
            <person name="Shea T.P."/>
            <person name="Petrus S."/>
            <person name="Munoz J.F."/>
            <person name="Poplawski S."/>
            <person name="Goldman W.E."/>
            <person name="Michael T."/>
            <person name="Cuomo C.A."/>
            <person name="Sil A."/>
            <person name="Beyhan S."/>
        </authorList>
    </citation>
    <scope>NUCLEOTIDE SEQUENCE</scope>
    <source>
        <strain evidence="3">H88</strain>
    </source>
</reference>
<dbReference type="AlphaFoldDB" id="A0A8A1LJD5"/>
<dbReference type="InterPro" id="IPR029526">
    <property type="entry name" value="PGBD"/>
</dbReference>
<dbReference type="PANTHER" id="PTHR46599">
    <property type="entry name" value="PIGGYBAC TRANSPOSABLE ELEMENT-DERIVED PROTEIN 4"/>
    <property type="match status" value="1"/>
</dbReference>
<dbReference type="EMBL" id="CP069104">
    <property type="protein sequence ID" value="QSS54066.1"/>
    <property type="molecule type" value="Genomic_DNA"/>
</dbReference>